<dbReference type="Gene3D" id="3.40.50.1360">
    <property type="match status" value="1"/>
</dbReference>
<keyword evidence="2 4" id="KW-0378">Hydrolase</keyword>
<keyword evidence="1 2" id="KW-0119">Carbohydrate metabolism</keyword>
<comment type="caution">
    <text evidence="2">Lacks conserved residue(s) required for the propagation of feature annotation.</text>
</comment>
<comment type="catalytic activity">
    <reaction evidence="2">
        <text>alpha-D-glucosamine 6-phosphate + H2O = beta-D-fructose 6-phosphate + NH4(+)</text>
        <dbReference type="Rhea" id="RHEA:12172"/>
        <dbReference type="ChEBI" id="CHEBI:15377"/>
        <dbReference type="ChEBI" id="CHEBI:28938"/>
        <dbReference type="ChEBI" id="CHEBI:57634"/>
        <dbReference type="ChEBI" id="CHEBI:75989"/>
        <dbReference type="EC" id="3.5.99.6"/>
    </reaction>
</comment>
<reference evidence="4 5" key="1">
    <citation type="submission" date="2024-04" db="EMBL/GenBank/DDBJ databases">
        <title>Genome sequencing and metabolic network reconstruction of aminoacids and betaine degradation by Anoxynatronum sibiricum.</title>
        <authorList>
            <person name="Detkova E.N."/>
            <person name="Boltjanskaja Y.V."/>
            <person name="Mardanov A.V."/>
            <person name="Kevbrin V."/>
        </authorList>
    </citation>
    <scope>NUCLEOTIDE SEQUENCE [LARGE SCALE GENOMIC DNA]</scope>
    <source>
        <strain evidence="4 5">Z-7981</strain>
    </source>
</reference>
<dbReference type="HAMAP" id="MF_01241">
    <property type="entry name" value="GlcN6P_deamin"/>
    <property type="match status" value="1"/>
</dbReference>
<comment type="caution">
    <text evidence="4">The sequence shown here is derived from an EMBL/GenBank/DDBJ whole genome shotgun (WGS) entry which is preliminary data.</text>
</comment>
<protein>
    <recommendedName>
        <fullName evidence="2">Glucosamine-6-phosphate deaminase</fullName>
        <ecNumber evidence="2">3.5.99.6</ecNumber>
    </recommendedName>
    <alternativeName>
        <fullName evidence="2">GlcN6P deaminase</fullName>
        <shortName evidence="2">GNPDA</shortName>
    </alternativeName>
    <alternativeName>
        <fullName evidence="2">Glucosamine-6-phosphate isomerase</fullName>
    </alternativeName>
</protein>
<dbReference type="Pfam" id="PF01182">
    <property type="entry name" value="Glucosamine_iso"/>
    <property type="match status" value="1"/>
</dbReference>
<dbReference type="InterPro" id="IPR037171">
    <property type="entry name" value="NagB/RpiA_transferase-like"/>
</dbReference>
<dbReference type="EC" id="3.5.99.6" evidence="2"/>
<feature type="domain" description="Glucosamine/galactosamine-6-phosphate isomerase" evidence="3">
    <location>
        <begin position="19"/>
        <end position="234"/>
    </location>
</feature>
<dbReference type="Proteomes" id="UP001407405">
    <property type="component" value="Unassembled WGS sequence"/>
</dbReference>
<feature type="active site" description="Proton acceptor; for enolization step" evidence="2">
    <location>
        <position position="75"/>
    </location>
</feature>
<feature type="active site" description="Proton acceptor; for ring-opening step" evidence="2">
    <location>
        <position position="146"/>
    </location>
</feature>
<name>A0ABU9VVI5_9CLOT</name>
<comment type="similarity">
    <text evidence="2">Belongs to the glucosamine/galactosamine-6-phosphate isomerase family. NagB subfamily.</text>
</comment>
<evidence type="ECO:0000313" key="4">
    <source>
        <dbReference type="EMBL" id="MEN1761114.1"/>
    </source>
</evidence>
<dbReference type="InterPro" id="IPR052960">
    <property type="entry name" value="GlcN6P_deaminase-like"/>
</dbReference>
<gene>
    <name evidence="2 4" type="primary">nagB</name>
    <name evidence="4" type="ORF">AAIG11_11545</name>
</gene>
<keyword evidence="5" id="KW-1185">Reference proteome</keyword>
<dbReference type="PANTHER" id="PTHR42892">
    <property type="entry name" value="GLUCOSAMINE-6-PHOSPHATE DEAMINASE-LIKE PROTEIN BT_0258-RELATED"/>
    <property type="match status" value="1"/>
</dbReference>
<dbReference type="PROSITE" id="PS01161">
    <property type="entry name" value="GLC_GALNAC_ISOMERASE"/>
    <property type="match status" value="1"/>
</dbReference>
<dbReference type="InterPro" id="IPR004547">
    <property type="entry name" value="Glucosamine6P_isomerase"/>
</dbReference>
<dbReference type="InterPro" id="IPR006148">
    <property type="entry name" value="Glc/Gal-6P_isomerase"/>
</dbReference>
<accession>A0ABU9VVI5</accession>
<sequence length="269" mass="30085">MISRTVGNINLKIADTYEEMSREAAKIVITQVTNKADSVLGLATGSTPLGLYEEIVKTNKKKEIDFSKVRTFNLDEYYPIHPEDPYSYAHYMDVHLFDYLNLSRKHIHLPDGATTNVEQECRDYEAKIKSVGGIDLQVLGIGTNGHIGFNEPNHYFEKRTHLVDLNQETIEANAHFFGCSSKVPSQAISMGIASIMEAKRILLLASGKQKAEVIEKALFGKISPQLPASILQLHKEVYLVLDQEAAASIINQVKPPSCYWGKVLTQQSY</sequence>
<dbReference type="InterPro" id="IPR018321">
    <property type="entry name" value="Glucosamine6P_isomerase_CS"/>
</dbReference>
<comment type="pathway">
    <text evidence="2">Amino-sugar metabolism; N-acetylneuraminate degradation; D-fructose 6-phosphate from N-acetylneuraminate: step 5/5.</text>
</comment>
<organism evidence="4 5">
    <name type="scientific">Anoxynatronum sibiricum</name>
    <dbReference type="NCBI Taxonomy" id="210623"/>
    <lineage>
        <taxon>Bacteria</taxon>
        <taxon>Bacillati</taxon>
        <taxon>Bacillota</taxon>
        <taxon>Clostridia</taxon>
        <taxon>Eubacteriales</taxon>
        <taxon>Clostridiaceae</taxon>
        <taxon>Anoxynatronum</taxon>
    </lineage>
</organism>
<proteinExistence type="inferred from homology"/>
<evidence type="ECO:0000256" key="2">
    <source>
        <dbReference type="HAMAP-Rule" id="MF_01241"/>
    </source>
</evidence>
<comment type="function">
    <text evidence="2">Catalyzes the reversible isomerization-deamination of glucosamine 6-phosphate (GlcN6P) to form fructose 6-phosphate (Fru6P) and ammonium ion.</text>
</comment>
<dbReference type="SUPFAM" id="SSF100950">
    <property type="entry name" value="NagB/RpiA/CoA transferase-like"/>
    <property type="match status" value="1"/>
</dbReference>
<feature type="active site" description="For ring-opening step" evidence="2">
    <location>
        <position position="151"/>
    </location>
</feature>
<dbReference type="EMBL" id="JBCITM010000012">
    <property type="protein sequence ID" value="MEN1761114.1"/>
    <property type="molecule type" value="Genomic_DNA"/>
</dbReference>
<evidence type="ECO:0000313" key="5">
    <source>
        <dbReference type="Proteomes" id="UP001407405"/>
    </source>
</evidence>
<dbReference type="NCBIfam" id="TIGR00502">
    <property type="entry name" value="nagB"/>
    <property type="match status" value="1"/>
</dbReference>
<dbReference type="GO" id="GO:0004342">
    <property type="term" value="F:glucosamine-6-phosphate deaminase activity"/>
    <property type="evidence" value="ECO:0007669"/>
    <property type="project" value="UniProtKB-EC"/>
</dbReference>
<feature type="active site" description="For ring-opening step" evidence="2">
    <location>
        <position position="144"/>
    </location>
</feature>
<dbReference type="PANTHER" id="PTHR42892:SF1">
    <property type="entry name" value="GLUCOSAMINE-6-PHOSPHATE ISOMERASE"/>
    <property type="match status" value="1"/>
</dbReference>
<evidence type="ECO:0000259" key="3">
    <source>
        <dbReference type="Pfam" id="PF01182"/>
    </source>
</evidence>
<evidence type="ECO:0000256" key="1">
    <source>
        <dbReference type="ARBA" id="ARBA00023277"/>
    </source>
</evidence>
<dbReference type="CDD" id="cd01399">
    <property type="entry name" value="GlcN6P_deaminase"/>
    <property type="match status" value="1"/>
</dbReference>